<gene>
    <name evidence="2" type="ORF">ACFQMA_08060</name>
</gene>
<organism evidence="2 3">
    <name type="scientific">Halosimplex aquaticum</name>
    <dbReference type="NCBI Taxonomy" id="3026162"/>
    <lineage>
        <taxon>Archaea</taxon>
        <taxon>Methanobacteriati</taxon>
        <taxon>Methanobacteriota</taxon>
        <taxon>Stenosarchaea group</taxon>
        <taxon>Halobacteria</taxon>
        <taxon>Halobacteriales</taxon>
        <taxon>Haloarculaceae</taxon>
        <taxon>Halosimplex</taxon>
    </lineage>
</organism>
<name>A0ABD5Y0M7_9EURY</name>
<protein>
    <recommendedName>
        <fullName evidence="4">CGCGG family rSAM-modified RiPP protein</fullName>
    </recommendedName>
</protein>
<dbReference type="EMBL" id="JBHTAS010000001">
    <property type="protein sequence ID" value="MFC7139791.1"/>
    <property type="molecule type" value="Genomic_DNA"/>
</dbReference>
<dbReference type="AlphaFoldDB" id="A0ABD5Y0M7"/>
<evidence type="ECO:0000256" key="1">
    <source>
        <dbReference type="SAM" id="MobiDB-lite"/>
    </source>
</evidence>
<dbReference type="RefSeq" id="WP_274325362.1">
    <property type="nucleotide sequence ID" value="NZ_CP118158.1"/>
</dbReference>
<feature type="region of interest" description="Disordered" evidence="1">
    <location>
        <begin position="1"/>
        <end position="20"/>
    </location>
</feature>
<feature type="compositionally biased region" description="Basic and acidic residues" evidence="1">
    <location>
        <begin position="1"/>
        <end position="19"/>
    </location>
</feature>
<evidence type="ECO:0000313" key="2">
    <source>
        <dbReference type="EMBL" id="MFC7139791.1"/>
    </source>
</evidence>
<proteinExistence type="predicted"/>
<reference evidence="2 3" key="1">
    <citation type="journal article" date="2019" name="Int. J. Syst. Evol. Microbiol.">
        <title>The Global Catalogue of Microorganisms (GCM) 10K type strain sequencing project: providing services to taxonomists for standard genome sequencing and annotation.</title>
        <authorList>
            <consortium name="The Broad Institute Genomics Platform"/>
            <consortium name="The Broad Institute Genome Sequencing Center for Infectious Disease"/>
            <person name="Wu L."/>
            <person name="Ma J."/>
        </authorList>
    </citation>
    <scope>NUCLEOTIDE SEQUENCE [LARGE SCALE GENOMIC DNA]</scope>
    <source>
        <strain evidence="2 3">XZYJT29</strain>
    </source>
</reference>
<accession>A0ABD5Y0M7</accession>
<sequence length="103" mass="11604">MTNTYADREPVTRREHDEPWVADLEADEHAADQVLTVAEAVDAVEQTRAGRFVDLVTHERHGHPSSYLYENVVSVDRSVDLSDEGRCSCGGYVTRVAVHHRDK</sequence>
<dbReference type="InterPro" id="IPR023906">
    <property type="entry name" value="rSAM_target_put"/>
</dbReference>
<dbReference type="Proteomes" id="UP001596432">
    <property type="component" value="Unassembled WGS sequence"/>
</dbReference>
<comment type="caution">
    <text evidence="2">The sequence shown here is derived from an EMBL/GenBank/DDBJ whole genome shotgun (WGS) entry which is preliminary data.</text>
</comment>
<keyword evidence="3" id="KW-1185">Reference proteome</keyword>
<dbReference type="Pfam" id="PF26005">
    <property type="entry name" value="rSAM_target_put"/>
    <property type="match status" value="1"/>
</dbReference>
<evidence type="ECO:0000313" key="3">
    <source>
        <dbReference type="Proteomes" id="UP001596432"/>
    </source>
</evidence>
<dbReference type="GeneID" id="78820055"/>
<evidence type="ECO:0008006" key="4">
    <source>
        <dbReference type="Google" id="ProtNLM"/>
    </source>
</evidence>